<organism evidence="1 2">
    <name type="scientific">Vaccinium darrowii</name>
    <dbReference type="NCBI Taxonomy" id="229202"/>
    <lineage>
        <taxon>Eukaryota</taxon>
        <taxon>Viridiplantae</taxon>
        <taxon>Streptophyta</taxon>
        <taxon>Embryophyta</taxon>
        <taxon>Tracheophyta</taxon>
        <taxon>Spermatophyta</taxon>
        <taxon>Magnoliopsida</taxon>
        <taxon>eudicotyledons</taxon>
        <taxon>Gunneridae</taxon>
        <taxon>Pentapetalae</taxon>
        <taxon>asterids</taxon>
        <taxon>Ericales</taxon>
        <taxon>Ericaceae</taxon>
        <taxon>Vaccinioideae</taxon>
        <taxon>Vaccinieae</taxon>
        <taxon>Vaccinium</taxon>
    </lineage>
</organism>
<dbReference type="EMBL" id="CM037160">
    <property type="protein sequence ID" value="KAH7840059.1"/>
    <property type="molecule type" value="Genomic_DNA"/>
</dbReference>
<keyword evidence="2" id="KW-1185">Reference proteome</keyword>
<name>A0ACB7XGW4_9ERIC</name>
<gene>
    <name evidence="1" type="ORF">Vadar_012136</name>
</gene>
<sequence length="95" mass="10558">MAGSYSSGCWHCGKTGHFKRDCPSLKRKKTGEKSKASEAKISKFVAVISEVNTLVDAGDWWVDSGATKHVCNDKRFFTDYDSVEDDIVLYMGNQS</sequence>
<dbReference type="Proteomes" id="UP000828048">
    <property type="component" value="Chromosome 10"/>
</dbReference>
<protein>
    <submittedName>
        <fullName evidence="1">Uncharacterized protein</fullName>
    </submittedName>
</protein>
<evidence type="ECO:0000313" key="2">
    <source>
        <dbReference type="Proteomes" id="UP000828048"/>
    </source>
</evidence>
<comment type="caution">
    <text evidence="1">The sequence shown here is derived from an EMBL/GenBank/DDBJ whole genome shotgun (WGS) entry which is preliminary data.</text>
</comment>
<accession>A0ACB7XGW4</accession>
<evidence type="ECO:0000313" key="1">
    <source>
        <dbReference type="EMBL" id="KAH7840059.1"/>
    </source>
</evidence>
<reference evidence="1 2" key="1">
    <citation type="journal article" date="2021" name="Hortic Res">
        <title>High-quality reference genome and annotation aids understanding of berry development for evergreen blueberry (Vaccinium darrowii).</title>
        <authorList>
            <person name="Yu J."/>
            <person name="Hulse-Kemp A.M."/>
            <person name="Babiker E."/>
            <person name="Staton M."/>
        </authorList>
    </citation>
    <scope>NUCLEOTIDE SEQUENCE [LARGE SCALE GENOMIC DNA]</scope>
    <source>
        <strain evidence="2">cv. NJ 8807/NJ 8810</strain>
        <tissue evidence="1">Young leaf</tissue>
    </source>
</reference>
<proteinExistence type="predicted"/>